<dbReference type="EMBL" id="FXXQ01000002">
    <property type="protein sequence ID" value="SMX22955.1"/>
    <property type="molecule type" value="Genomic_DNA"/>
</dbReference>
<proteinExistence type="predicted"/>
<dbReference type="GO" id="GO:0008168">
    <property type="term" value="F:methyltransferase activity"/>
    <property type="evidence" value="ECO:0007669"/>
    <property type="project" value="UniProtKB-KW"/>
</dbReference>
<keyword evidence="2" id="KW-1185">Reference proteome</keyword>
<dbReference type="Gene3D" id="3.40.50.150">
    <property type="entry name" value="Vaccinia Virus protein VP39"/>
    <property type="match status" value="1"/>
</dbReference>
<sequence length="207" mass="22606">MSDAPQSLTNRYDSAAGKWRDKMRTLGYYDGYLGFLCEPGPRPGAHSRVIDVGAGTAAFSEAWVAVNGTPSKLTLIEPSQAMLDRGASALRARGVAPRLLRGTLGEVQDDPANEVLAAHVIEHCPDPALALNQLKSLTVRGGRLRLVVSKPHWCNAIIWLQWRHRTFGKAEIRSLVKEAGFEIESDYAFPSGPPSRTSYGLVARRPD</sequence>
<dbReference type="Pfam" id="PF13489">
    <property type="entry name" value="Methyltransf_23"/>
    <property type="match status" value="1"/>
</dbReference>
<accession>A0A238IYK4</accession>
<protein>
    <submittedName>
        <fullName evidence="1">Methyltransferase domain protein</fullName>
    </submittedName>
</protein>
<organism evidence="1 2">
    <name type="scientific">Boseongicola aestuarii</name>
    <dbReference type="NCBI Taxonomy" id="1470561"/>
    <lineage>
        <taxon>Bacteria</taxon>
        <taxon>Pseudomonadati</taxon>
        <taxon>Pseudomonadota</taxon>
        <taxon>Alphaproteobacteria</taxon>
        <taxon>Rhodobacterales</taxon>
        <taxon>Paracoccaceae</taxon>
        <taxon>Boseongicola</taxon>
    </lineage>
</organism>
<keyword evidence="1" id="KW-0489">Methyltransferase</keyword>
<name>A0A238IYK4_9RHOB</name>
<dbReference type="InterPro" id="IPR029063">
    <property type="entry name" value="SAM-dependent_MTases_sf"/>
</dbReference>
<evidence type="ECO:0000313" key="1">
    <source>
        <dbReference type="EMBL" id="SMX22955.1"/>
    </source>
</evidence>
<dbReference type="Proteomes" id="UP000201838">
    <property type="component" value="Unassembled WGS sequence"/>
</dbReference>
<dbReference type="SUPFAM" id="SSF53335">
    <property type="entry name" value="S-adenosyl-L-methionine-dependent methyltransferases"/>
    <property type="match status" value="1"/>
</dbReference>
<evidence type="ECO:0000313" key="2">
    <source>
        <dbReference type="Proteomes" id="UP000201838"/>
    </source>
</evidence>
<dbReference type="RefSeq" id="WP_245813670.1">
    <property type="nucleotide sequence ID" value="NZ_FXXQ01000002.1"/>
</dbReference>
<dbReference type="GO" id="GO:0032259">
    <property type="term" value="P:methylation"/>
    <property type="evidence" value="ECO:0007669"/>
    <property type="project" value="UniProtKB-KW"/>
</dbReference>
<dbReference type="CDD" id="cd02440">
    <property type="entry name" value="AdoMet_MTases"/>
    <property type="match status" value="1"/>
</dbReference>
<keyword evidence="1" id="KW-0808">Transferase</keyword>
<dbReference type="AlphaFoldDB" id="A0A238IYK4"/>
<gene>
    <name evidence="1" type="ORF">BOA8489_01054</name>
</gene>
<reference evidence="1 2" key="1">
    <citation type="submission" date="2017-05" db="EMBL/GenBank/DDBJ databases">
        <authorList>
            <person name="Song R."/>
            <person name="Chenine A.L."/>
            <person name="Ruprecht R.M."/>
        </authorList>
    </citation>
    <scope>NUCLEOTIDE SEQUENCE [LARGE SCALE GENOMIC DNA]</scope>
    <source>
        <strain evidence="1 2">CECT 8489</strain>
    </source>
</reference>